<evidence type="ECO:0000313" key="2">
    <source>
        <dbReference type="EMBL" id="MDB7083299.1"/>
    </source>
</evidence>
<dbReference type="Pfam" id="PF00990">
    <property type="entry name" value="GGDEF"/>
    <property type="match status" value="1"/>
</dbReference>
<dbReference type="PANTHER" id="PTHR44757:SF2">
    <property type="entry name" value="BIOFILM ARCHITECTURE MAINTENANCE PROTEIN MBAA"/>
    <property type="match status" value="1"/>
</dbReference>
<proteinExistence type="predicted"/>
<dbReference type="SUPFAM" id="SSF55785">
    <property type="entry name" value="PYP-like sensor domain (PAS domain)"/>
    <property type="match status" value="1"/>
</dbReference>
<dbReference type="PROSITE" id="PS50887">
    <property type="entry name" value="GGDEF"/>
    <property type="match status" value="1"/>
</dbReference>
<dbReference type="InterPro" id="IPR029787">
    <property type="entry name" value="Nucleotide_cyclase"/>
</dbReference>
<dbReference type="CDD" id="cd01949">
    <property type="entry name" value="GGDEF"/>
    <property type="match status" value="1"/>
</dbReference>
<protein>
    <submittedName>
        <fullName evidence="2 3">Diguanylate cyclase</fullName>
        <ecNumber evidence="2">2.7.7.65</ecNumber>
    </submittedName>
</protein>
<dbReference type="InterPro" id="IPR013655">
    <property type="entry name" value="PAS_fold_3"/>
</dbReference>
<keyword evidence="2" id="KW-0548">Nucleotidyltransferase</keyword>
<dbReference type="SUPFAM" id="SSF55073">
    <property type="entry name" value="Nucleotide cyclase"/>
    <property type="match status" value="1"/>
</dbReference>
<evidence type="ECO:0000259" key="1">
    <source>
        <dbReference type="PROSITE" id="PS50887"/>
    </source>
</evidence>
<reference evidence="3 4" key="1">
    <citation type="submission" date="2018-08" db="EMBL/GenBank/DDBJ databases">
        <title>A genome reference for cultivated species of the human gut microbiota.</title>
        <authorList>
            <person name="Zou Y."/>
            <person name="Xue W."/>
            <person name="Luo G."/>
        </authorList>
    </citation>
    <scope>NUCLEOTIDE SEQUENCE [LARGE SCALE GENOMIC DNA]</scope>
    <source>
        <strain evidence="3 4">OM06-4</strain>
    </source>
</reference>
<dbReference type="RefSeq" id="WP_003537958.1">
    <property type="nucleotide sequence ID" value="NZ_AP031443.1"/>
</dbReference>
<dbReference type="InterPro" id="IPR000014">
    <property type="entry name" value="PAS"/>
</dbReference>
<dbReference type="InterPro" id="IPR035965">
    <property type="entry name" value="PAS-like_dom_sf"/>
</dbReference>
<dbReference type="Proteomes" id="UP001211987">
    <property type="component" value="Unassembled WGS sequence"/>
</dbReference>
<dbReference type="Pfam" id="PF08447">
    <property type="entry name" value="PAS_3"/>
    <property type="match status" value="1"/>
</dbReference>
<dbReference type="GeneID" id="64196120"/>
<sequence length="436" mass="51377">MNNSRTREELFLFRDLAKTNMTEFEQLISISIGAVGKIVYDPQFTVIYCSEGISKLIGVDFIGSGERYFSSSQFIHDDDREYVYQEIGKYVNSKEPFSLKYRLKCSKGKEAWVQAKGIFLDELYEDKDPIMYMVYTDITPLVEANERLEQEIQRYQIFTEFVQECFFDYEIGYDSLMFYGSDVNDKNDQENWYNIWRINKRLILEHFYQNNHHLDNDLEVDLIDKSKCWCHFRAKGIYNTYHDLVRIVGTMKNIQSEKERESRRKEYEEKLKNKAHYDHMTGLLNRFACETIVNQVLDEGLENVTGVVIDVDNFKEINDLHGHYIGDQVLIKIGELFQKYCRSDDIAARLGGDEFFLMFLGLMQQDTIRARLQTMHQEIHNIARELKLKVPVSVSMGVTKIYSTDKTFDDIYVRADETMYQAKLSGKNTLICFNEE</sequence>
<gene>
    <name evidence="3" type="ORF">DXB93_11230</name>
    <name evidence="2" type="ORF">PM738_05770</name>
</gene>
<accession>A0A3E3EDD4</accession>
<dbReference type="PANTHER" id="PTHR44757">
    <property type="entry name" value="DIGUANYLATE CYCLASE DGCP"/>
    <property type="match status" value="1"/>
</dbReference>
<feature type="domain" description="GGDEF" evidence="1">
    <location>
        <begin position="302"/>
        <end position="435"/>
    </location>
</feature>
<dbReference type="EC" id="2.7.7.65" evidence="2"/>
<name>A0A3E3EDD4_9FIRM</name>
<dbReference type="Gene3D" id="3.30.450.20">
    <property type="entry name" value="PAS domain"/>
    <property type="match status" value="1"/>
</dbReference>
<reference evidence="2" key="2">
    <citation type="submission" date="2023-01" db="EMBL/GenBank/DDBJ databases">
        <title>Human gut microbiome strain richness.</title>
        <authorList>
            <person name="Chen-Liaw A."/>
        </authorList>
    </citation>
    <scope>NUCLEOTIDE SEQUENCE</scope>
    <source>
        <strain evidence="2">1001217st2_G6_1001217B_191108</strain>
    </source>
</reference>
<evidence type="ECO:0000313" key="3">
    <source>
        <dbReference type="EMBL" id="RGD84257.1"/>
    </source>
</evidence>
<dbReference type="Proteomes" id="UP000261032">
    <property type="component" value="Unassembled WGS sequence"/>
</dbReference>
<dbReference type="NCBIfam" id="TIGR00254">
    <property type="entry name" value="GGDEF"/>
    <property type="match status" value="1"/>
</dbReference>
<dbReference type="EMBL" id="JAQLKE010000007">
    <property type="protein sequence ID" value="MDB7083299.1"/>
    <property type="molecule type" value="Genomic_DNA"/>
</dbReference>
<dbReference type="InterPro" id="IPR000160">
    <property type="entry name" value="GGDEF_dom"/>
</dbReference>
<organism evidence="3 4">
    <name type="scientific">Thomasclavelia ramosa</name>
    <dbReference type="NCBI Taxonomy" id="1547"/>
    <lineage>
        <taxon>Bacteria</taxon>
        <taxon>Bacillati</taxon>
        <taxon>Bacillota</taxon>
        <taxon>Erysipelotrichia</taxon>
        <taxon>Erysipelotrichales</taxon>
        <taxon>Coprobacillaceae</taxon>
        <taxon>Thomasclavelia</taxon>
    </lineage>
</organism>
<dbReference type="InterPro" id="IPR052155">
    <property type="entry name" value="Biofilm_reg_signaling"/>
</dbReference>
<dbReference type="InterPro" id="IPR043128">
    <property type="entry name" value="Rev_trsase/Diguanyl_cyclase"/>
</dbReference>
<dbReference type="AlphaFoldDB" id="A0A3E3EDD4"/>
<dbReference type="CDD" id="cd00130">
    <property type="entry name" value="PAS"/>
    <property type="match status" value="1"/>
</dbReference>
<evidence type="ECO:0000313" key="4">
    <source>
        <dbReference type="Proteomes" id="UP000261032"/>
    </source>
</evidence>
<dbReference type="Gene3D" id="3.30.70.270">
    <property type="match status" value="1"/>
</dbReference>
<comment type="caution">
    <text evidence="3">The sequence shown here is derived from an EMBL/GenBank/DDBJ whole genome shotgun (WGS) entry which is preliminary data.</text>
</comment>
<keyword evidence="2" id="KW-0808">Transferase</keyword>
<dbReference type="SMART" id="SM00267">
    <property type="entry name" value="GGDEF"/>
    <property type="match status" value="1"/>
</dbReference>
<dbReference type="EMBL" id="QUSL01000018">
    <property type="protein sequence ID" value="RGD84257.1"/>
    <property type="molecule type" value="Genomic_DNA"/>
</dbReference>
<dbReference type="GO" id="GO:0052621">
    <property type="term" value="F:diguanylate cyclase activity"/>
    <property type="evidence" value="ECO:0007669"/>
    <property type="project" value="UniProtKB-EC"/>
</dbReference>